<dbReference type="EMBL" id="VXIS01000004">
    <property type="protein sequence ID" value="KAA8914610.1"/>
    <property type="molecule type" value="Genomic_DNA"/>
</dbReference>
<evidence type="ECO:0000259" key="6">
    <source>
        <dbReference type="PROSITE" id="PS51380"/>
    </source>
</evidence>
<dbReference type="PROSITE" id="PS51380">
    <property type="entry name" value="EXS"/>
    <property type="match status" value="1"/>
</dbReference>
<keyword evidence="2 5" id="KW-0812">Transmembrane</keyword>
<reference evidence="7 8" key="1">
    <citation type="submission" date="2019-09" db="EMBL/GenBank/DDBJ databases">
        <title>Draft genome of the ectomycorrhizal ascomycete Sphaerosporella brunnea.</title>
        <authorList>
            <consortium name="DOE Joint Genome Institute"/>
            <person name="Benucci G.M."/>
            <person name="Marozzi G."/>
            <person name="Antonielli L."/>
            <person name="Sanchez S."/>
            <person name="Marco P."/>
            <person name="Wang X."/>
            <person name="Falini L.B."/>
            <person name="Barry K."/>
            <person name="Haridas S."/>
            <person name="Lipzen A."/>
            <person name="Labutti K."/>
            <person name="Grigoriev I.V."/>
            <person name="Murat C."/>
            <person name="Martin F."/>
            <person name="Albertini E."/>
            <person name="Donnini D."/>
            <person name="Bonito G."/>
        </authorList>
    </citation>
    <scope>NUCLEOTIDE SEQUENCE [LARGE SCALE GENOMIC DNA]</scope>
    <source>
        <strain evidence="7 8">Sb_GMNB300</strain>
    </source>
</reference>
<sequence length="402" mass="46791">MELPDAPLEPISLWLPLPYRVILLFIIGLWLFSFNLHYLHLVRIDIGPFLRYTRSPSEPPLHRSVYQLNLLLTFLFTSNLFLFWFLTGGRPDDVQRWELLPLLLFMAIAATFLMPIGSWHKRGRFRFLRMCRRVFTGGLDSDLRFADVLLADVLTSYAKVLGDVAMVVCMFWTGYSSTHPMPNRSCGGALLVPAVISIPYICRLRQCLIEYFRASSKGLTSAERRVHLFNACKYASAFPVIIIGAMQRGNYFIATSDEEEGITREELTHGWYIAVLLNSLFAFYWDVTRDWNLTLLTSSRSSTEYPYGLRKTRHYVAPEFYYVAIALDFLLRFAWSVKLSPHLDFLNEMEGGIFALELLEIFRRWIWVFFRVEREWISSREAGFKPLQQAEEGGIMMSEMRE</sequence>
<proteinExistence type="predicted"/>
<dbReference type="InParanoid" id="A0A5J5FBX3"/>
<accession>A0A5J5FBX3</accession>
<name>A0A5J5FBX3_9PEZI</name>
<evidence type="ECO:0000313" key="8">
    <source>
        <dbReference type="Proteomes" id="UP000326924"/>
    </source>
</evidence>
<evidence type="ECO:0000256" key="5">
    <source>
        <dbReference type="SAM" id="Phobius"/>
    </source>
</evidence>
<dbReference type="Pfam" id="PF03124">
    <property type="entry name" value="EXS"/>
    <property type="match status" value="1"/>
</dbReference>
<dbReference type="PANTHER" id="PTHR10783">
    <property type="entry name" value="XENOTROPIC AND POLYTROPIC RETROVIRUS RECEPTOR 1-RELATED"/>
    <property type="match status" value="1"/>
</dbReference>
<evidence type="ECO:0000256" key="4">
    <source>
        <dbReference type="ARBA" id="ARBA00023136"/>
    </source>
</evidence>
<dbReference type="OrthoDB" id="2159384at2759"/>
<feature type="transmembrane region" description="Helical" evidence="5">
    <location>
        <begin position="99"/>
        <end position="120"/>
    </location>
</feature>
<dbReference type="InterPro" id="IPR004342">
    <property type="entry name" value="EXS_C"/>
</dbReference>
<organism evidence="7 8">
    <name type="scientific">Sphaerosporella brunnea</name>
    <dbReference type="NCBI Taxonomy" id="1250544"/>
    <lineage>
        <taxon>Eukaryota</taxon>
        <taxon>Fungi</taxon>
        <taxon>Dikarya</taxon>
        <taxon>Ascomycota</taxon>
        <taxon>Pezizomycotina</taxon>
        <taxon>Pezizomycetes</taxon>
        <taxon>Pezizales</taxon>
        <taxon>Pyronemataceae</taxon>
        <taxon>Sphaerosporella</taxon>
    </lineage>
</organism>
<keyword evidence="4 5" id="KW-0472">Membrane</keyword>
<comment type="caution">
    <text evidence="7">The sequence shown here is derived from an EMBL/GenBank/DDBJ whole genome shotgun (WGS) entry which is preliminary data.</text>
</comment>
<gene>
    <name evidence="7" type="ORF">FN846DRAFT_925863</name>
</gene>
<feature type="domain" description="EXS" evidence="6">
    <location>
        <begin position="183"/>
        <end position="402"/>
    </location>
</feature>
<dbReference type="PANTHER" id="PTHR10783:SF46">
    <property type="entry name" value="PROTEIN ERD1 HOMOLOG 2"/>
    <property type="match status" value="1"/>
</dbReference>
<dbReference type="AlphaFoldDB" id="A0A5J5FBX3"/>
<dbReference type="Proteomes" id="UP000326924">
    <property type="component" value="Unassembled WGS sequence"/>
</dbReference>
<comment type="subcellular location">
    <subcellularLocation>
        <location evidence="1">Membrane</location>
        <topology evidence="1">Multi-pass membrane protein</topology>
    </subcellularLocation>
</comment>
<dbReference type="GO" id="GO:0005737">
    <property type="term" value="C:cytoplasm"/>
    <property type="evidence" value="ECO:0007669"/>
    <property type="project" value="TreeGrafter"/>
</dbReference>
<feature type="transmembrane region" description="Helical" evidence="5">
    <location>
        <begin position="20"/>
        <end position="44"/>
    </location>
</feature>
<dbReference type="FunCoup" id="A0A5J5FBX3">
    <property type="interactions" value="51"/>
</dbReference>
<keyword evidence="3 5" id="KW-1133">Transmembrane helix</keyword>
<evidence type="ECO:0000256" key="2">
    <source>
        <dbReference type="ARBA" id="ARBA00022692"/>
    </source>
</evidence>
<feature type="transmembrane region" description="Helical" evidence="5">
    <location>
        <begin position="65"/>
        <end position="87"/>
    </location>
</feature>
<evidence type="ECO:0000256" key="3">
    <source>
        <dbReference type="ARBA" id="ARBA00022989"/>
    </source>
</evidence>
<evidence type="ECO:0000256" key="1">
    <source>
        <dbReference type="ARBA" id="ARBA00004141"/>
    </source>
</evidence>
<keyword evidence="8" id="KW-1185">Reference proteome</keyword>
<evidence type="ECO:0000313" key="7">
    <source>
        <dbReference type="EMBL" id="KAA8914610.1"/>
    </source>
</evidence>
<dbReference type="GO" id="GO:0016020">
    <property type="term" value="C:membrane"/>
    <property type="evidence" value="ECO:0007669"/>
    <property type="project" value="UniProtKB-SubCell"/>
</dbReference>
<protein>
    <submittedName>
        <fullName evidence="7">EXS family-domain-containing protein</fullName>
    </submittedName>
</protein>